<proteinExistence type="predicted"/>
<evidence type="ECO:0000313" key="3">
    <source>
        <dbReference type="Proteomes" id="UP000002051"/>
    </source>
</evidence>
<protein>
    <submittedName>
        <fullName evidence="1">40S ribosomal S10-like protein</fullName>
    </submittedName>
</protein>
<dbReference type="EnsemblPlants" id="KEH41062">
    <property type="protein sequence ID" value="KEH41062"/>
    <property type="gene ID" value="MTR_1g041400"/>
</dbReference>
<dbReference type="Proteomes" id="UP000002051">
    <property type="component" value="Unassembled WGS sequence"/>
</dbReference>
<dbReference type="AlphaFoldDB" id="A0A072VGW4"/>
<reference evidence="1 3" key="1">
    <citation type="journal article" date="2011" name="Nature">
        <title>The Medicago genome provides insight into the evolution of rhizobial symbioses.</title>
        <authorList>
            <person name="Young N.D."/>
            <person name="Debelle F."/>
            <person name="Oldroyd G.E."/>
            <person name="Geurts R."/>
            <person name="Cannon S.B."/>
            <person name="Udvardi M.K."/>
            <person name="Benedito V.A."/>
            <person name="Mayer K.F."/>
            <person name="Gouzy J."/>
            <person name="Schoof H."/>
            <person name="Van de Peer Y."/>
            <person name="Proost S."/>
            <person name="Cook D.R."/>
            <person name="Meyers B.C."/>
            <person name="Spannagl M."/>
            <person name="Cheung F."/>
            <person name="De Mita S."/>
            <person name="Krishnakumar V."/>
            <person name="Gundlach H."/>
            <person name="Zhou S."/>
            <person name="Mudge J."/>
            <person name="Bharti A.K."/>
            <person name="Murray J.D."/>
            <person name="Naoumkina M.A."/>
            <person name="Rosen B."/>
            <person name="Silverstein K.A."/>
            <person name="Tang H."/>
            <person name="Rombauts S."/>
            <person name="Zhao P.X."/>
            <person name="Zhou P."/>
            <person name="Barbe V."/>
            <person name="Bardou P."/>
            <person name="Bechner M."/>
            <person name="Bellec A."/>
            <person name="Berger A."/>
            <person name="Berges H."/>
            <person name="Bidwell S."/>
            <person name="Bisseling T."/>
            <person name="Choisne N."/>
            <person name="Couloux A."/>
            <person name="Denny R."/>
            <person name="Deshpande S."/>
            <person name="Dai X."/>
            <person name="Doyle J.J."/>
            <person name="Dudez A.M."/>
            <person name="Farmer A.D."/>
            <person name="Fouteau S."/>
            <person name="Franken C."/>
            <person name="Gibelin C."/>
            <person name="Gish J."/>
            <person name="Goldstein S."/>
            <person name="Gonzalez A.J."/>
            <person name="Green P.J."/>
            <person name="Hallab A."/>
            <person name="Hartog M."/>
            <person name="Hua A."/>
            <person name="Humphray S.J."/>
            <person name="Jeong D.H."/>
            <person name="Jing Y."/>
            <person name="Jocker A."/>
            <person name="Kenton S.M."/>
            <person name="Kim D.J."/>
            <person name="Klee K."/>
            <person name="Lai H."/>
            <person name="Lang C."/>
            <person name="Lin S."/>
            <person name="Macmil S.L."/>
            <person name="Magdelenat G."/>
            <person name="Matthews L."/>
            <person name="McCorrison J."/>
            <person name="Monaghan E.L."/>
            <person name="Mun J.H."/>
            <person name="Najar F.Z."/>
            <person name="Nicholson C."/>
            <person name="Noirot C."/>
            <person name="O'Bleness M."/>
            <person name="Paule C.R."/>
            <person name="Poulain J."/>
            <person name="Prion F."/>
            <person name="Qin B."/>
            <person name="Qu C."/>
            <person name="Retzel E.F."/>
            <person name="Riddle C."/>
            <person name="Sallet E."/>
            <person name="Samain S."/>
            <person name="Samson N."/>
            <person name="Sanders I."/>
            <person name="Saurat O."/>
            <person name="Scarpelli C."/>
            <person name="Schiex T."/>
            <person name="Segurens B."/>
            <person name="Severin A.J."/>
            <person name="Sherrier D.J."/>
            <person name="Shi R."/>
            <person name="Sims S."/>
            <person name="Singer S.R."/>
            <person name="Sinharoy S."/>
            <person name="Sterck L."/>
            <person name="Viollet A."/>
            <person name="Wang B.B."/>
            <person name="Wang K."/>
            <person name="Wang M."/>
            <person name="Wang X."/>
            <person name="Warfsmann J."/>
            <person name="Weissenbach J."/>
            <person name="White D.D."/>
            <person name="White J.D."/>
            <person name="Wiley G.B."/>
            <person name="Wincker P."/>
            <person name="Xing Y."/>
            <person name="Yang L."/>
            <person name="Yao Z."/>
            <person name="Ying F."/>
            <person name="Zhai J."/>
            <person name="Zhou L."/>
            <person name="Zuber A."/>
            <person name="Denarie J."/>
            <person name="Dixon R.A."/>
            <person name="May G.D."/>
            <person name="Schwartz D.C."/>
            <person name="Rogers J."/>
            <person name="Quetier F."/>
            <person name="Town C.D."/>
            <person name="Roe B.A."/>
        </authorList>
    </citation>
    <scope>NUCLEOTIDE SEQUENCE [LARGE SCALE GENOMIC DNA]</scope>
    <source>
        <strain evidence="1">A17</strain>
        <strain evidence="2 3">cv. Jemalong A17</strain>
    </source>
</reference>
<reference evidence="1 3" key="2">
    <citation type="journal article" date="2014" name="BMC Genomics">
        <title>An improved genome release (version Mt4.0) for the model legume Medicago truncatula.</title>
        <authorList>
            <person name="Tang H."/>
            <person name="Krishnakumar V."/>
            <person name="Bidwell S."/>
            <person name="Rosen B."/>
            <person name="Chan A."/>
            <person name="Zhou S."/>
            <person name="Gentzbittel L."/>
            <person name="Childs K.L."/>
            <person name="Yandell M."/>
            <person name="Gundlach H."/>
            <person name="Mayer K.F."/>
            <person name="Schwartz D.C."/>
            <person name="Town C.D."/>
        </authorList>
    </citation>
    <scope>GENOME REANNOTATION</scope>
    <source>
        <strain evidence="1">A17</strain>
        <strain evidence="2 3">cv. Jemalong A17</strain>
    </source>
</reference>
<evidence type="ECO:0000313" key="2">
    <source>
        <dbReference type="EnsemblPlants" id="KEH41062"/>
    </source>
</evidence>
<name>A0A072VGW4_MEDTR</name>
<dbReference type="HOGENOM" id="CLU_125180_1_0_1"/>
<reference evidence="2" key="3">
    <citation type="submission" date="2015-04" db="UniProtKB">
        <authorList>
            <consortium name="EnsemblPlants"/>
        </authorList>
    </citation>
    <scope>IDENTIFICATION</scope>
    <source>
        <strain evidence="2">cv. Jemalong A17</strain>
    </source>
</reference>
<sequence length="116" mass="13665">MTDLFSVCIRFNGGNPQWFTVRYINFTLKGVKDQLNEINQGLNPGDTRSVEYVWYEHPTFDEGRITFSQPELTNNDDVRNMFLIFCQHNMFPWIDVFVTLLRSPEDILKSLIMPEP</sequence>
<accession>A0A072VGW4</accession>
<evidence type="ECO:0000313" key="1">
    <source>
        <dbReference type="EMBL" id="KEH41062.1"/>
    </source>
</evidence>
<organism evidence="1 3">
    <name type="scientific">Medicago truncatula</name>
    <name type="common">Barrel medic</name>
    <name type="synonym">Medicago tribuloides</name>
    <dbReference type="NCBI Taxonomy" id="3880"/>
    <lineage>
        <taxon>Eukaryota</taxon>
        <taxon>Viridiplantae</taxon>
        <taxon>Streptophyta</taxon>
        <taxon>Embryophyta</taxon>
        <taxon>Tracheophyta</taxon>
        <taxon>Spermatophyta</taxon>
        <taxon>Magnoliopsida</taxon>
        <taxon>eudicotyledons</taxon>
        <taxon>Gunneridae</taxon>
        <taxon>Pentapetalae</taxon>
        <taxon>rosids</taxon>
        <taxon>fabids</taxon>
        <taxon>Fabales</taxon>
        <taxon>Fabaceae</taxon>
        <taxon>Papilionoideae</taxon>
        <taxon>50 kb inversion clade</taxon>
        <taxon>NPAAA clade</taxon>
        <taxon>Hologalegina</taxon>
        <taxon>IRL clade</taxon>
        <taxon>Trifolieae</taxon>
        <taxon>Medicago</taxon>
    </lineage>
</organism>
<keyword evidence="3" id="KW-1185">Reference proteome</keyword>
<dbReference type="EMBL" id="CM001217">
    <property type="protein sequence ID" value="KEH41062.1"/>
    <property type="molecule type" value="Genomic_DNA"/>
</dbReference>
<gene>
    <name evidence="1" type="ordered locus">MTR_1g041400</name>
</gene>